<dbReference type="InterPro" id="IPR000794">
    <property type="entry name" value="Beta-ketoacyl_synthase"/>
</dbReference>
<dbReference type="InterPro" id="IPR016039">
    <property type="entry name" value="Thiolase-like"/>
</dbReference>
<dbReference type="Pfam" id="PF02801">
    <property type="entry name" value="Ketoacyl-synt_C"/>
    <property type="match status" value="1"/>
</dbReference>
<proteinExistence type="inferred from homology"/>
<dbReference type="PROSITE" id="PS52004">
    <property type="entry name" value="KS3_2"/>
    <property type="match status" value="1"/>
</dbReference>
<dbReference type="SUPFAM" id="SSF53901">
    <property type="entry name" value="Thiolase-like"/>
    <property type="match status" value="2"/>
</dbReference>
<gene>
    <name evidence="6" type="ORF">SAMN04488502_1011184</name>
</gene>
<dbReference type="EMBL" id="FNHB01000001">
    <property type="protein sequence ID" value="SDL92166.1"/>
    <property type="molecule type" value="Genomic_DNA"/>
</dbReference>
<evidence type="ECO:0000256" key="3">
    <source>
        <dbReference type="ARBA" id="ARBA00023315"/>
    </source>
</evidence>
<evidence type="ECO:0000256" key="1">
    <source>
        <dbReference type="ARBA" id="ARBA00008467"/>
    </source>
</evidence>
<organism evidence="6 7">
    <name type="scientific">Dendrosporobacter quercicolus</name>
    <dbReference type="NCBI Taxonomy" id="146817"/>
    <lineage>
        <taxon>Bacteria</taxon>
        <taxon>Bacillati</taxon>
        <taxon>Bacillota</taxon>
        <taxon>Negativicutes</taxon>
        <taxon>Selenomonadales</taxon>
        <taxon>Sporomusaceae</taxon>
        <taxon>Dendrosporobacter</taxon>
    </lineage>
</organism>
<dbReference type="SMART" id="SM00825">
    <property type="entry name" value="PKS_KS"/>
    <property type="match status" value="1"/>
</dbReference>
<dbReference type="AlphaFoldDB" id="A0A1G9P003"/>
<dbReference type="CDD" id="cd00834">
    <property type="entry name" value="KAS_I_II"/>
    <property type="match status" value="1"/>
</dbReference>
<dbReference type="InterPro" id="IPR014031">
    <property type="entry name" value="Ketoacyl_synth_C"/>
</dbReference>
<dbReference type="PANTHER" id="PTHR11712">
    <property type="entry name" value="POLYKETIDE SYNTHASE-RELATED"/>
    <property type="match status" value="1"/>
</dbReference>
<dbReference type="Gene3D" id="3.40.47.10">
    <property type="match status" value="2"/>
</dbReference>
<dbReference type="STRING" id="146817.SAMN04488502_1011184"/>
<comment type="similarity">
    <text evidence="1 4">Belongs to the thiolase-like superfamily. Beta-ketoacyl-ACP synthases family.</text>
</comment>
<protein>
    <submittedName>
        <fullName evidence="6">3-oxoacyl-[acyl-carrier-protein] synthase II</fullName>
    </submittedName>
</protein>
<keyword evidence="7" id="KW-1185">Reference proteome</keyword>
<accession>A0A1G9P003</accession>
<dbReference type="InterPro" id="IPR020841">
    <property type="entry name" value="PKS_Beta-ketoAc_synthase_dom"/>
</dbReference>
<evidence type="ECO:0000313" key="6">
    <source>
        <dbReference type="EMBL" id="SDL92166.1"/>
    </source>
</evidence>
<dbReference type="Pfam" id="PF00109">
    <property type="entry name" value="ketoacyl-synt"/>
    <property type="match status" value="1"/>
</dbReference>
<dbReference type="GO" id="GO:0006633">
    <property type="term" value="P:fatty acid biosynthetic process"/>
    <property type="evidence" value="ECO:0007669"/>
    <property type="project" value="TreeGrafter"/>
</dbReference>
<name>A0A1G9P003_9FIRM</name>
<feature type="domain" description="Ketosynthase family 3 (KS3)" evidence="5">
    <location>
        <begin position="3"/>
        <end position="412"/>
    </location>
</feature>
<evidence type="ECO:0000256" key="4">
    <source>
        <dbReference type="RuleBase" id="RU003694"/>
    </source>
</evidence>
<reference evidence="6 7" key="1">
    <citation type="submission" date="2016-10" db="EMBL/GenBank/DDBJ databases">
        <authorList>
            <person name="de Groot N.N."/>
        </authorList>
    </citation>
    <scope>NUCLEOTIDE SEQUENCE [LARGE SCALE GENOMIC DNA]</scope>
    <source>
        <strain evidence="6 7">DSM 1736</strain>
    </source>
</reference>
<evidence type="ECO:0000256" key="2">
    <source>
        <dbReference type="ARBA" id="ARBA00022679"/>
    </source>
</evidence>
<sequence length="417" mass="45273">MNAKQVVITGLGVIAPNGIGKNQVWENSVAGKNYIQQITKFAVQDWPAQMAGEVRGFAETDFISSRQAHKLDVFTKYAIAASDLAIKDSDIKLNQMNADRIGVYIGNCFGGWTFNDPQLRLLHTNGIDDFSPFVGTAWFPAAPQGEITIKNKLRGHSKTFDSGRASGLTAIGYGARAVLQGRADIILAGGTEGLINPFTFAALCTEGIEEPRHRIAESGVYQPFDRRRNGWVPGEGAAILVLEEYEHAKRREAKIYGEIKGFSDSTVACHPRFLSGQELGLDYTMTEALADADLSQQQIDLIIADGLGTELGDLWEYRAVKKSLDKVYSTVPVTVPKTMTGNLYGAAGALDAFWAAMSIENNTVLPTLNYEVADPLIELNIVHETQRERTINNVMINGRGNGGICASLVIGSVAAMQ</sequence>
<dbReference type="OrthoDB" id="416758at2"/>
<keyword evidence="3" id="KW-0012">Acyltransferase</keyword>
<dbReference type="PANTHER" id="PTHR11712:SF322">
    <property type="entry name" value="POLYKETIDE BETA-KETOACYL SYNTHASE 2-RELATED"/>
    <property type="match status" value="1"/>
</dbReference>
<dbReference type="InterPro" id="IPR014030">
    <property type="entry name" value="Ketoacyl_synth_N"/>
</dbReference>
<dbReference type="Proteomes" id="UP000214880">
    <property type="component" value="Unassembled WGS sequence"/>
</dbReference>
<keyword evidence="2 4" id="KW-0808">Transferase</keyword>
<dbReference type="RefSeq" id="WP_092069525.1">
    <property type="nucleotide sequence ID" value="NZ_FNHB01000001.1"/>
</dbReference>
<dbReference type="GO" id="GO:0004315">
    <property type="term" value="F:3-oxoacyl-[acyl-carrier-protein] synthase activity"/>
    <property type="evidence" value="ECO:0007669"/>
    <property type="project" value="TreeGrafter"/>
</dbReference>
<evidence type="ECO:0000313" key="7">
    <source>
        <dbReference type="Proteomes" id="UP000214880"/>
    </source>
</evidence>
<evidence type="ECO:0000259" key="5">
    <source>
        <dbReference type="PROSITE" id="PS52004"/>
    </source>
</evidence>